<evidence type="ECO:0000259" key="13">
    <source>
        <dbReference type="Pfam" id="PF00534"/>
    </source>
</evidence>
<dbReference type="CDD" id="cd03805">
    <property type="entry name" value="GT4_ALG2-like"/>
    <property type="match status" value="1"/>
</dbReference>
<sequence length="458" mass="50765">MAPDAASPSTAKKRILFIHPDLGIGGAERLVVDAAVGLQDRGHEVTIYTSHCDPHHCFDEARNGTLKVRVAGDKLFPQNLFGRFSILCAILRQLHLTATLIRSGELENHDCIFIDQLSASIPLIRLVAPHIVVLFYCHFPDYLLASRASFIKATYRILFDWIEAWTTGQAHTIVVNSNFTKSVFAQAFPRIKTTPRVVYPCVDVKVSESGGGSKLDREVFPTCGKRILLSINRFEKKKNVGLAIEAFSRLHPEERAQLRLVIAGGYDNRVTENVSYHKELVSLCESHNLKHITCKNFITALSVPDDTDVLFLLSIPSKLKTSLLKAASLLVYTPANEHFGIVPLEAMLAQLPVLAHNSGGPLETVQEGVTGWLRPENAEEWSEVIRTALFDLSLEQRHLMGEEGQRSVKSQFTKEKMAERLESEFNLTPKSDRLSALTAICALALILGIVLSIGLALI</sequence>
<evidence type="ECO:0000256" key="8">
    <source>
        <dbReference type="ARBA" id="ARBA00022989"/>
    </source>
</evidence>
<dbReference type="InterPro" id="IPR001296">
    <property type="entry name" value="Glyco_trans_1"/>
</dbReference>
<evidence type="ECO:0000256" key="10">
    <source>
        <dbReference type="ARBA" id="ARBA00045103"/>
    </source>
</evidence>
<comment type="catalytic activity">
    <reaction evidence="10 12">
        <text>a beta-D-Man-(1-&gt;4)-beta-D-GlcNAc-(1-&gt;4)-alpha-D-GlcNAc-diphospho-di-trans,poly-cis-dolichol + GDP-alpha-D-mannose = an alpha-D-Man-(1-&gt;3)-beta-D-Man-(1-&gt;4)-beta-D-GlcNAc-(1-&gt;4)-alpha-D-GlcNAc-diphospho-di-trans,poly-cis-dolichol + GDP + H(+)</text>
        <dbReference type="Rhea" id="RHEA:29515"/>
        <dbReference type="Rhea" id="RHEA-COMP:19511"/>
        <dbReference type="Rhea" id="RHEA-COMP:19513"/>
        <dbReference type="ChEBI" id="CHEBI:15378"/>
        <dbReference type="ChEBI" id="CHEBI:57527"/>
        <dbReference type="ChEBI" id="CHEBI:58189"/>
        <dbReference type="ChEBI" id="CHEBI:58472"/>
        <dbReference type="ChEBI" id="CHEBI:132510"/>
        <dbReference type="EC" id="2.4.1.132"/>
    </reaction>
    <physiologicalReaction direction="left-to-right" evidence="10 12">
        <dbReference type="Rhea" id="RHEA:29516"/>
    </physiologicalReaction>
</comment>
<evidence type="ECO:0000256" key="7">
    <source>
        <dbReference type="ARBA" id="ARBA00022824"/>
    </source>
</evidence>
<evidence type="ECO:0000256" key="5">
    <source>
        <dbReference type="ARBA" id="ARBA00022679"/>
    </source>
</evidence>
<comment type="similarity">
    <text evidence="12">Belongs to the glycosyltransferase group 1 family.</text>
</comment>
<dbReference type="Pfam" id="PF13439">
    <property type="entry name" value="Glyco_transf_4"/>
    <property type="match status" value="1"/>
</dbReference>
<feature type="domain" description="Glycosyl transferase family 1" evidence="13">
    <location>
        <begin position="224"/>
        <end position="405"/>
    </location>
</feature>
<evidence type="ECO:0000256" key="1">
    <source>
        <dbReference type="ARBA" id="ARBA00003142"/>
    </source>
</evidence>
<evidence type="ECO:0000313" key="15">
    <source>
        <dbReference type="EMBL" id="TGZ79700.1"/>
    </source>
</evidence>
<gene>
    <name evidence="15" type="ORF">EX30DRAFT_342054</name>
</gene>
<dbReference type="InterPro" id="IPR027054">
    <property type="entry name" value="ALG2"/>
</dbReference>
<comment type="pathway">
    <text evidence="3 12">Protein modification; protein glycosylation.</text>
</comment>
<accession>A0A4S2MT92</accession>
<dbReference type="FunCoup" id="A0A4S2MT92">
    <property type="interactions" value="724"/>
</dbReference>
<comment type="catalytic activity">
    <reaction evidence="11 12">
        <text>an alpha-D-Man-(1-&gt;3)-beta-D-Man-(1-&gt;4)-beta-D-GlcNAc-(1-&gt;4)-alpha-D-GlcNAc-diphospho-di-trans,poly-cis-dolichol + GDP-alpha-D-mannose = an alpha-D-Man-(1-&gt;3)-[alpha-D-Man-(1-&gt;6)]-beta-D-Man-(1-&gt;4)-beta-D-GlcNAc-(1-&gt;4)-alpha-D-GlcNAc-diphospho-di-trans,poly-cis-dolichol + GDP + H(+)</text>
        <dbReference type="Rhea" id="RHEA:29519"/>
        <dbReference type="Rhea" id="RHEA-COMP:19513"/>
        <dbReference type="Rhea" id="RHEA-COMP:19515"/>
        <dbReference type="ChEBI" id="CHEBI:15378"/>
        <dbReference type="ChEBI" id="CHEBI:57527"/>
        <dbReference type="ChEBI" id="CHEBI:58189"/>
        <dbReference type="ChEBI" id="CHEBI:132510"/>
        <dbReference type="ChEBI" id="CHEBI:132511"/>
        <dbReference type="EC" id="2.4.1.257"/>
    </reaction>
    <physiologicalReaction direction="left-to-right" evidence="11 12">
        <dbReference type="Rhea" id="RHEA:29520"/>
    </physiologicalReaction>
</comment>
<evidence type="ECO:0000256" key="2">
    <source>
        <dbReference type="ARBA" id="ARBA00004586"/>
    </source>
</evidence>
<keyword evidence="6 12" id="KW-0812">Transmembrane</keyword>
<dbReference type="EC" id="2.4.1.132" evidence="12"/>
<organism evidence="15 16">
    <name type="scientific">Ascodesmis nigricans</name>
    <dbReference type="NCBI Taxonomy" id="341454"/>
    <lineage>
        <taxon>Eukaryota</taxon>
        <taxon>Fungi</taxon>
        <taxon>Dikarya</taxon>
        <taxon>Ascomycota</taxon>
        <taxon>Pezizomycotina</taxon>
        <taxon>Pezizomycetes</taxon>
        <taxon>Pezizales</taxon>
        <taxon>Ascodesmidaceae</taxon>
        <taxon>Ascodesmis</taxon>
    </lineage>
</organism>
<comment type="subcellular location">
    <subcellularLocation>
        <location evidence="2 12">Endoplasmic reticulum membrane</location>
    </subcellularLocation>
</comment>
<evidence type="ECO:0000256" key="9">
    <source>
        <dbReference type="ARBA" id="ARBA00023136"/>
    </source>
</evidence>
<evidence type="ECO:0000256" key="6">
    <source>
        <dbReference type="ARBA" id="ARBA00022692"/>
    </source>
</evidence>
<dbReference type="InterPro" id="IPR028098">
    <property type="entry name" value="Glyco_trans_4-like_N"/>
</dbReference>
<reference evidence="15 16" key="1">
    <citation type="submission" date="2019-04" db="EMBL/GenBank/DDBJ databases">
        <title>Comparative genomics and transcriptomics to analyze fruiting body development in filamentous ascomycetes.</title>
        <authorList>
            <consortium name="DOE Joint Genome Institute"/>
            <person name="Lutkenhaus R."/>
            <person name="Traeger S."/>
            <person name="Breuer J."/>
            <person name="Kuo A."/>
            <person name="Lipzen A."/>
            <person name="Pangilinan J."/>
            <person name="Dilworth D."/>
            <person name="Sandor L."/>
            <person name="Poggeler S."/>
            <person name="Barry K."/>
            <person name="Grigoriev I.V."/>
            <person name="Nowrousian M."/>
        </authorList>
    </citation>
    <scope>NUCLEOTIDE SEQUENCE [LARGE SCALE GENOMIC DNA]</scope>
    <source>
        <strain evidence="15 16">CBS 389.68</strain>
    </source>
</reference>
<protein>
    <recommendedName>
        <fullName evidence="12">Alpha-1,3/1,6-mannosyltransferase ALG2</fullName>
        <ecNumber evidence="12">2.4.1.132</ecNumber>
        <ecNumber evidence="12">2.4.1.257</ecNumber>
    </recommendedName>
    <alternativeName>
        <fullName evidence="12">GDP-Man:Man(1)GlcNAc(2)-PP-Dol alpha-1,3-mannosyltransferase</fullName>
    </alternativeName>
</protein>
<keyword evidence="9 12" id="KW-0472">Membrane</keyword>
<comment type="function">
    <text evidence="1 12">Mannosylates Man(2)GlcNAc(2)-dolichol diphosphate and Man(1)GlcNAc(2)-dolichol diphosphate to form Man(3)GlcNAc(2)-dolichol diphosphate.</text>
</comment>
<dbReference type="OrthoDB" id="448893at2759"/>
<dbReference type="InParanoid" id="A0A4S2MT92"/>
<dbReference type="GO" id="GO:0005789">
    <property type="term" value="C:endoplasmic reticulum membrane"/>
    <property type="evidence" value="ECO:0007669"/>
    <property type="project" value="UniProtKB-SubCell"/>
</dbReference>
<evidence type="ECO:0000256" key="12">
    <source>
        <dbReference type="RuleBase" id="RU367136"/>
    </source>
</evidence>
<evidence type="ECO:0000313" key="16">
    <source>
        <dbReference type="Proteomes" id="UP000298138"/>
    </source>
</evidence>
<feature type="domain" description="Glycosyltransferase subfamily 4-like N-terminal" evidence="14">
    <location>
        <begin position="24"/>
        <end position="204"/>
    </location>
</feature>
<feature type="transmembrane region" description="Helical" evidence="12">
    <location>
        <begin position="434"/>
        <end position="457"/>
    </location>
</feature>
<keyword evidence="5 12" id="KW-0808">Transferase</keyword>
<evidence type="ECO:0000256" key="3">
    <source>
        <dbReference type="ARBA" id="ARBA00004922"/>
    </source>
</evidence>
<dbReference type="Proteomes" id="UP000298138">
    <property type="component" value="Unassembled WGS sequence"/>
</dbReference>
<evidence type="ECO:0000259" key="14">
    <source>
        <dbReference type="Pfam" id="PF13439"/>
    </source>
</evidence>
<proteinExistence type="inferred from homology"/>
<dbReference type="AlphaFoldDB" id="A0A4S2MT92"/>
<dbReference type="GO" id="GO:0102704">
    <property type="term" value="F:GDP-Man:Man(2)GlcNAc(2)-PP-Dol alpha-1,6-mannosyltransferase activity"/>
    <property type="evidence" value="ECO:0007669"/>
    <property type="project" value="UniProtKB-UniRule"/>
</dbReference>
<evidence type="ECO:0000256" key="11">
    <source>
        <dbReference type="ARBA" id="ARBA00045104"/>
    </source>
</evidence>
<keyword evidence="8 12" id="KW-1133">Transmembrane helix</keyword>
<name>A0A4S2MT92_9PEZI</name>
<dbReference type="PANTHER" id="PTHR45918:SF1">
    <property type="entry name" value="ALPHA-1,3_1,6-MANNOSYLTRANSFERASE ALG2"/>
    <property type="match status" value="1"/>
</dbReference>
<keyword evidence="7 12" id="KW-0256">Endoplasmic reticulum</keyword>
<dbReference type="EC" id="2.4.1.257" evidence="12"/>
<keyword evidence="16" id="KW-1185">Reference proteome</keyword>
<dbReference type="UniPathway" id="UPA00378"/>
<dbReference type="PANTHER" id="PTHR45918">
    <property type="entry name" value="ALPHA-1,3/1,6-MANNOSYLTRANSFERASE ALG2"/>
    <property type="match status" value="1"/>
</dbReference>
<dbReference type="STRING" id="341454.A0A4S2MT92"/>
<dbReference type="Gene3D" id="3.40.50.2000">
    <property type="entry name" value="Glycogen Phosphorylase B"/>
    <property type="match status" value="2"/>
</dbReference>
<evidence type="ECO:0000256" key="4">
    <source>
        <dbReference type="ARBA" id="ARBA00022676"/>
    </source>
</evidence>
<dbReference type="EMBL" id="ML220129">
    <property type="protein sequence ID" value="TGZ79700.1"/>
    <property type="molecule type" value="Genomic_DNA"/>
</dbReference>
<keyword evidence="4 12" id="KW-0328">Glycosyltransferase</keyword>
<dbReference type="SUPFAM" id="SSF53756">
    <property type="entry name" value="UDP-Glycosyltransferase/glycogen phosphorylase"/>
    <property type="match status" value="1"/>
</dbReference>
<dbReference type="GO" id="GO:0004378">
    <property type="term" value="F:GDP-Man:Man(1)GlcNAc(2)-PP-Dol alpha-1,3-mannosyltransferase activity"/>
    <property type="evidence" value="ECO:0007669"/>
    <property type="project" value="UniProtKB-UniRule"/>
</dbReference>
<dbReference type="Pfam" id="PF00534">
    <property type="entry name" value="Glycos_transf_1"/>
    <property type="match status" value="1"/>
</dbReference>